<dbReference type="GO" id="GO:0016020">
    <property type="term" value="C:membrane"/>
    <property type="evidence" value="ECO:0007669"/>
    <property type="project" value="TreeGrafter"/>
</dbReference>
<dbReference type="RefSeq" id="WP_339851990.1">
    <property type="nucleotide sequence ID" value="NZ_CAXAXR010000002.1"/>
</dbReference>
<reference evidence="3 4" key="1">
    <citation type="journal article" date="2018" name="Nat. Biotechnol.">
        <title>A standardized bacterial taxonomy based on genome phylogeny substantially revises the tree of life.</title>
        <authorList>
            <person name="Parks D.H."/>
            <person name="Chuvochina M."/>
            <person name="Waite D.W."/>
            <person name="Rinke C."/>
            <person name="Skarshewski A."/>
            <person name="Chaumeil P.A."/>
            <person name="Hugenholtz P."/>
        </authorList>
    </citation>
    <scope>NUCLEOTIDE SEQUENCE [LARGE SCALE GENOMIC DNA]</scope>
    <source>
        <strain evidence="3">UBA9169</strain>
    </source>
</reference>
<dbReference type="PRINTS" id="PR00081">
    <property type="entry name" value="GDHRDH"/>
</dbReference>
<comment type="similarity">
    <text evidence="1">Belongs to the short-chain dehydrogenases/reductases (SDR) family.</text>
</comment>
<dbReference type="InterPro" id="IPR036291">
    <property type="entry name" value="NAD(P)-bd_dom_sf"/>
</dbReference>
<proteinExistence type="inferred from homology"/>
<dbReference type="SUPFAM" id="SSF51735">
    <property type="entry name" value="NAD(P)-binding Rossmann-fold domains"/>
    <property type="match status" value="1"/>
</dbReference>
<dbReference type="Proteomes" id="UP000264719">
    <property type="component" value="Unassembled WGS sequence"/>
</dbReference>
<dbReference type="Pfam" id="PF00106">
    <property type="entry name" value="adh_short"/>
    <property type="match status" value="1"/>
</dbReference>
<dbReference type="Gene3D" id="3.40.50.720">
    <property type="entry name" value="NAD(P)-binding Rossmann-like Domain"/>
    <property type="match status" value="1"/>
</dbReference>
<protein>
    <submittedName>
        <fullName evidence="3">Short-chain dehydrogenase</fullName>
    </submittedName>
</protein>
<organism evidence="3 4">
    <name type="scientific">Roseovarius nubinhibens</name>
    <dbReference type="NCBI Taxonomy" id="314263"/>
    <lineage>
        <taxon>Bacteria</taxon>
        <taxon>Pseudomonadati</taxon>
        <taxon>Pseudomonadota</taxon>
        <taxon>Alphaproteobacteria</taxon>
        <taxon>Rhodobacterales</taxon>
        <taxon>Roseobacteraceae</taxon>
        <taxon>Roseovarius</taxon>
    </lineage>
</organism>
<dbReference type="PANTHER" id="PTHR44196">
    <property type="entry name" value="DEHYDROGENASE/REDUCTASE SDR FAMILY MEMBER 7B"/>
    <property type="match status" value="1"/>
</dbReference>
<dbReference type="InterPro" id="IPR002347">
    <property type="entry name" value="SDR_fam"/>
</dbReference>
<accession>A0A348WBK8</accession>
<comment type="caution">
    <text evidence="3">The sequence shown here is derived from an EMBL/GenBank/DDBJ whole genome shotgun (WGS) entry which is preliminary data.</text>
</comment>
<evidence type="ECO:0000313" key="3">
    <source>
        <dbReference type="EMBL" id="HAR51920.1"/>
    </source>
</evidence>
<gene>
    <name evidence="3" type="ORF">DCS45_08605</name>
</gene>
<dbReference type="GO" id="GO:0016491">
    <property type="term" value="F:oxidoreductase activity"/>
    <property type="evidence" value="ECO:0007669"/>
    <property type="project" value="UniProtKB-KW"/>
</dbReference>
<dbReference type="EMBL" id="DMVW01000086">
    <property type="protein sequence ID" value="HAR51920.1"/>
    <property type="molecule type" value="Genomic_DNA"/>
</dbReference>
<evidence type="ECO:0000256" key="1">
    <source>
        <dbReference type="ARBA" id="ARBA00006484"/>
    </source>
</evidence>
<evidence type="ECO:0000313" key="4">
    <source>
        <dbReference type="Proteomes" id="UP000264719"/>
    </source>
</evidence>
<dbReference type="PROSITE" id="PS00061">
    <property type="entry name" value="ADH_SHORT"/>
    <property type="match status" value="1"/>
</dbReference>
<keyword evidence="2" id="KW-0560">Oxidoreductase</keyword>
<name>A0A348WBK8_9RHOB</name>
<evidence type="ECO:0000256" key="2">
    <source>
        <dbReference type="ARBA" id="ARBA00023002"/>
    </source>
</evidence>
<dbReference type="PANTHER" id="PTHR44196:SF1">
    <property type="entry name" value="DEHYDROGENASE_REDUCTASE SDR FAMILY MEMBER 7B"/>
    <property type="match status" value="1"/>
</dbReference>
<sequence>MSSKTALISGASGGIGAAVAQHLQAEGWSLSLGARRVDALAEAFPDAHVVQHDAMQRDEAAWARAALDRFGRIDAVICSAGAMIARDPLEIDDTELNQMWEINVNSPRRLVKACWDPLAASGSGRVVILASLSGKRVRSPKAASYAMTKHAAVALSHGIRKTGWDMGIRSTAICPGFVDTDMARKVTDFPPADMTHSTDIAKMVSLALTLPNTASMAELSVNCTAEDQY</sequence>
<dbReference type="AlphaFoldDB" id="A0A348WBK8"/>
<dbReference type="InterPro" id="IPR020904">
    <property type="entry name" value="Sc_DH/Rdtase_CS"/>
</dbReference>